<gene>
    <name evidence="2" type="ORF">ENP86_09185</name>
</gene>
<dbReference type="Pfam" id="PF01966">
    <property type="entry name" value="HD"/>
    <property type="match status" value="1"/>
</dbReference>
<protein>
    <submittedName>
        <fullName evidence="2">HDIG domain-containing protein</fullName>
    </submittedName>
</protein>
<sequence length="181" mass="20276">MDRNEALNLLTERLKNKNLFKHCLAAEACLRELARHFGEDDEIWGIAGLLHDIDYEETVNDPSRHGIIGAMILEKKGVLPEIIYAIKVHAGHLTPKSKLDWALFATDPLTGLIVASALMHPDKKLSSLDTDFVLRRFKEKRFAAGANREQIIACKNLGLELEDFISICLKGMQTISNELGL</sequence>
<name>A0A7V0Z6X7_UNCW3</name>
<dbReference type="InterPro" id="IPR006674">
    <property type="entry name" value="HD_domain"/>
</dbReference>
<dbReference type="AlphaFoldDB" id="A0A7V0Z6X7"/>
<proteinExistence type="predicted"/>
<reference evidence="2" key="1">
    <citation type="journal article" date="2020" name="mSystems">
        <title>Genome- and Community-Level Interaction Insights into Carbon Utilization and Element Cycling Functions of Hydrothermarchaeota in Hydrothermal Sediment.</title>
        <authorList>
            <person name="Zhou Z."/>
            <person name="Liu Y."/>
            <person name="Xu W."/>
            <person name="Pan J."/>
            <person name="Luo Z.H."/>
            <person name="Li M."/>
        </authorList>
    </citation>
    <scope>NUCLEOTIDE SEQUENCE [LARGE SCALE GENOMIC DNA]</scope>
    <source>
        <strain evidence="2">SpSt-258</strain>
    </source>
</reference>
<dbReference type="NCBIfam" id="TIGR00277">
    <property type="entry name" value="HDIG"/>
    <property type="match status" value="1"/>
</dbReference>
<evidence type="ECO:0000259" key="1">
    <source>
        <dbReference type="Pfam" id="PF01966"/>
    </source>
</evidence>
<dbReference type="Gene3D" id="1.10.3210.10">
    <property type="entry name" value="Hypothetical protein af1432"/>
    <property type="match status" value="1"/>
</dbReference>
<dbReference type="PANTHER" id="PTHR38659:SF1">
    <property type="entry name" value="METAL DEPENDENT PHOSPHOHYDROLASE"/>
    <property type="match status" value="1"/>
</dbReference>
<dbReference type="InterPro" id="IPR003607">
    <property type="entry name" value="HD/PDEase_dom"/>
</dbReference>
<dbReference type="SUPFAM" id="SSF109604">
    <property type="entry name" value="HD-domain/PDEase-like"/>
    <property type="match status" value="1"/>
</dbReference>
<dbReference type="CDD" id="cd00077">
    <property type="entry name" value="HDc"/>
    <property type="match status" value="1"/>
</dbReference>
<dbReference type="PANTHER" id="PTHR38659">
    <property type="entry name" value="METAL-DEPENDENT PHOSPHOHYDROLASE"/>
    <property type="match status" value="1"/>
</dbReference>
<feature type="domain" description="HD" evidence="1">
    <location>
        <begin position="20"/>
        <end position="100"/>
    </location>
</feature>
<accession>A0A7V0Z6X7</accession>
<dbReference type="InterPro" id="IPR006675">
    <property type="entry name" value="HDIG_dom"/>
</dbReference>
<dbReference type="EMBL" id="DSKY01000021">
    <property type="protein sequence ID" value="HDY59708.1"/>
    <property type="molecule type" value="Genomic_DNA"/>
</dbReference>
<comment type="caution">
    <text evidence="2">The sequence shown here is derived from an EMBL/GenBank/DDBJ whole genome shotgun (WGS) entry which is preliminary data.</text>
</comment>
<organism evidence="2">
    <name type="scientific">candidate division WOR-3 bacterium</name>
    <dbReference type="NCBI Taxonomy" id="2052148"/>
    <lineage>
        <taxon>Bacteria</taxon>
        <taxon>Bacteria division WOR-3</taxon>
    </lineage>
</organism>
<evidence type="ECO:0000313" key="2">
    <source>
        <dbReference type="EMBL" id="HDY59708.1"/>
    </source>
</evidence>